<dbReference type="PANTHER" id="PTHR11741">
    <property type="entry name" value="ELONGATION FACTOR TS"/>
    <property type="match status" value="1"/>
</dbReference>
<reference evidence="9" key="1">
    <citation type="submission" date="2024-02" db="EMBL/GenBank/DDBJ databases">
        <authorList>
            <consortium name="ELIXIR-Norway"/>
            <consortium name="Elixir Norway"/>
        </authorList>
    </citation>
    <scope>NUCLEOTIDE SEQUENCE</scope>
</reference>
<dbReference type="SUPFAM" id="SSF54713">
    <property type="entry name" value="Elongation factor Ts (EF-Ts), dimerisation domain"/>
    <property type="match status" value="2"/>
</dbReference>
<comment type="similarity">
    <text evidence="1 5 6">Belongs to the EF-Ts family.</text>
</comment>
<dbReference type="InterPro" id="IPR018101">
    <property type="entry name" value="Transl_elong_Ts_CS"/>
</dbReference>
<organism evidence="9 10">
    <name type="scientific">Sphagnum troendelagicum</name>
    <dbReference type="NCBI Taxonomy" id="128251"/>
    <lineage>
        <taxon>Eukaryota</taxon>
        <taxon>Viridiplantae</taxon>
        <taxon>Streptophyta</taxon>
        <taxon>Embryophyta</taxon>
        <taxon>Bryophyta</taxon>
        <taxon>Sphagnophytina</taxon>
        <taxon>Sphagnopsida</taxon>
        <taxon>Sphagnales</taxon>
        <taxon>Sphagnaceae</taxon>
        <taxon>Sphagnum</taxon>
    </lineage>
</organism>
<feature type="region of interest" description="Disordered" evidence="7">
    <location>
        <begin position="454"/>
        <end position="473"/>
    </location>
</feature>
<feature type="region of interest" description="Disordered" evidence="7">
    <location>
        <begin position="226"/>
        <end position="289"/>
    </location>
</feature>
<dbReference type="InterPro" id="IPR001816">
    <property type="entry name" value="Transl_elong_EFTs/EF1B"/>
</dbReference>
<dbReference type="PANTHER" id="PTHR11741:SF10">
    <property type="entry name" value="POLYPROTEIN OF EF-TS, CHLOROPLASTIC"/>
    <property type="match status" value="1"/>
</dbReference>
<keyword evidence="10" id="KW-1185">Reference proteome</keyword>
<protein>
    <recommendedName>
        <fullName evidence="5">Elongation factor Ts, mitochondrial</fullName>
        <shortName evidence="5">EF-Ts</shortName>
        <shortName evidence="5">EF-TsMt</shortName>
    </recommendedName>
</protein>
<feature type="domain" description="S1 motif" evidence="8">
    <location>
        <begin position="289"/>
        <end position="357"/>
    </location>
</feature>
<dbReference type="InterPro" id="IPR015940">
    <property type="entry name" value="UBA"/>
</dbReference>
<dbReference type="PROSITE" id="PS50126">
    <property type="entry name" value="S1"/>
    <property type="match status" value="2"/>
</dbReference>
<evidence type="ECO:0000313" key="10">
    <source>
        <dbReference type="Proteomes" id="UP001497512"/>
    </source>
</evidence>
<gene>
    <name evidence="5" type="primary">EFTS</name>
    <name evidence="9" type="ORF">CSSPTR1EN2_LOCUS14271</name>
</gene>
<keyword evidence="5" id="KW-0496">Mitochondrion</keyword>
<proteinExistence type="inferred from homology"/>
<dbReference type="InterPro" id="IPR009060">
    <property type="entry name" value="UBA-like_sf"/>
</dbReference>
<feature type="domain" description="S1 motif" evidence="8">
    <location>
        <begin position="160"/>
        <end position="229"/>
    </location>
</feature>
<dbReference type="SUPFAM" id="SSF46934">
    <property type="entry name" value="UBA-like"/>
    <property type="match status" value="2"/>
</dbReference>
<dbReference type="Proteomes" id="UP001497512">
    <property type="component" value="Chromosome 3"/>
</dbReference>
<evidence type="ECO:0000313" key="9">
    <source>
        <dbReference type="EMBL" id="CAK9219011.1"/>
    </source>
</evidence>
<feature type="region of interest" description="Disordered" evidence="7">
    <location>
        <begin position="119"/>
        <end position="142"/>
    </location>
</feature>
<dbReference type="Gene3D" id="3.30.479.20">
    <property type="entry name" value="Elongation factor Ts, dimerisation domain"/>
    <property type="match status" value="2"/>
</dbReference>
<evidence type="ECO:0000256" key="1">
    <source>
        <dbReference type="ARBA" id="ARBA00005532"/>
    </source>
</evidence>
<dbReference type="PROSITE" id="PS01126">
    <property type="entry name" value="EF_TS_1"/>
    <property type="match status" value="2"/>
</dbReference>
<dbReference type="Gene3D" id="1.10.286.20">
    <property type="match status" value="2"/>
</dbReference>
<evidence type="ECO:0000256" key="7">
    <source>
        <dbReference type="SAM" id="MobiDB-lite"/>
    </source>
</evidence>
<feature type="region of interest" description="Disordered" evidence="7">
    <location>
        <begin position="504"/>
        <end position="523"/>
    </location>
</feature>
<feature type="compositionally biased region" description="Basic and acidic residues" evidence="7">
    <location>
        <begin position="460"/>
        <end position="473"/>
    </location>
</feature>
<dbReference type="SMART" id="SM00316">
    <property type="entry name" value="S1"/>
    <property type="match status" value="2"/>
</dbReference>
<dbReference type="NCBIfam" id="TIGR00116">
    <property type="entry name" value="tsf"/>
    <property type="match status" value="2"/>
</dbReference>
<feature type="compositionally biased region" description="Basic and acidic residues" evidence="7">
    <location>
        <begin position="228"/>
        <end position="245"/>
    </location>
</feature>
<sequence length="1063" mass="114807">MVYFALPVRDSAIHLLCNAAPGLPRRRHVSRTTSRSFLDCTLAKPKVLLQSVDHVSNCQHTGARLLARNVALRRVFAASAEGNVAVEEPAVATGESLAEDHAENTLDAVAGVQQVEASMEASGNPSAQPGQQRRLTRSNSSASAKKAKILTVQKEELIQGAVFTGKVRAVQAYGAFVDIGAFTDGLVHISQLSSNYVRQVQDVVSVGQEVTVRVIDIDEMAGRIGLTMRDKEAEDQQKQSLKENDSEGGSKSLQGEGGKVLNRGKIAGRGPSARGKRDEPQKVTKLQKGQELEGKVKNIIRSGAFVEFSDGEEGFLRGSEISVGGENVPVETLLHVGQEVKVRVLKIERGKVNLTMKPEVDMKSLNKSINRNEDAGASNPFELAFRMANLIGNDTQVASKESLMETSGLPDGQASAEIGEATATVEDKIPEQPVEELVEATEGIDIETEKKWEAAVTPDEEPRAELSDTKEEHVDAAEDKISAEFVEATEEIDNVRELNVEAATIQQDQPPLADDETDEQLHEAADDQIAAELVEAVQDLEKTATLVAESEEPSPSIPGAFALETDSMTTTVSDPVVEPEIGLVTESVVETAVAEQPSTTNTSVNVPTAAQVKELRELTGAGMMECKKALVACESDVAKASEYLRKKGLVSAEKKASRIAAEGLVGSYVHDGRIGVLIEVNCETDFVSRGDQFKELVADMGMQVVACPSVEVVTVEDVPAEFVAKEKEIESEKDDLAKKPPQIREKIVDGRVAKRLAELALLEQPYIRDDKILVKDLVKQTIAGLGEKVQIRRFVRYNLGEGLQKKSTDFAAEVAAQTAATVEAKPAVPQAPEVKEEKTEESTPKVAVSAARVKELREATGAGMMDCKKALAACENNVEKATEFLRKKGLASAEKKAGRVASEGLIGSYIHDGRIGVLIEVNSETDFVARSETFKELVADLAMQVVACPQVQYVSVEDIPSALVEKETEIELGKEDLATKPEAIRGKIVEGRVAKMMAELVLLEQPYIRNDKILVKDLVKQTVATLGENIQVRRFTRFNLGEGIEKRSIDFAAEVAAQTGASA</sequence>
<dbReference type="SUPFAM" id="SSF50249">
    <property type="entry name" value="Nucleic acid-binding proteins"/>
    <property type="match status" value="2"/>
</dbReference>
<evidence type="ECO:0000256" key="4">
    <source>
        <dbReference type="ARBA" id="ARBA00025453"/>
    </source>
</evidence>
<dbReference type="PROSITE" id="PS01127">
    <property type="entry name" value="EF_TS_2"/>
    <property type="match status" value="2"/>
</dbReference>
<dbReference type="InterPro" id="IPR036402">
    <property type="entry name" value="EF-Ts_dimer_sf"/>
</dbReference>
<comment type="function">
    <text evidence="4 5 6">Associates with the EF-Tu.GDP complex and induces the exchange of GDP to GTP. It remains bound to the aminoacyl-tRNA.EF-Tu.GTP complex up to the GTP hydrolysis stage on the ribosome.</text>
</comment>
<dbReference type="CDD" id="cd14275">
    <property type="entry name" value="UBA_EF-Ts"/>
    <property type="match status" value="2"/>
</dbReference>
<dbReference type="InterPro" id="IPR003029">
    <property type="entry name" value="S1_domain"/>
</dbReference>
<evidence type="ECO:0000256" key="3">
    <source>
        <dbReference type="ARBA" id="ARBA00022917"/>
    </source>
</evidence>
<dbReference type="InterPro" id="IPR014039">
    <property type="entry name" value="Transl_elong_EFTs/EF1B_dimer"/>
</dbReference>
<evidence type="ECO:0000256" key="2">
    <source>
        <dbReference type="ARBA" id="ARBA00022768"/>
    </source>
</evidence>
<keyword evidence="2 5" id="KW-0251">Elongation factor</keyword>
<dbReference type="Gene3D" id="2.40.50.140">
    <property type="entry name" value="Nucleic acid-binding proteins"/>
    <property type="match status" value="2"/>
</dbReference>
<keyword evidence="3 5" id="KW-0648">Protein biosynthesis</keyword>
<evidence type="ECO:0000256" key="6">
    <source>
        <dbReference type="RuleBase" id="RU000642"/>
    </source>
</evidence>
<dbReference type="InterPro" id="IPR012340">
    <property type="entry name" value="NA-bd_OB-fold"/>
</dbReference>
<feature type="compositionally biased region" description="Polar residues" evidence="7">
    <location>
        <begin position="121"/>
        <end position="139"/>
    </location>
</feature>
<accession>A0ABP0UD40</accession>
<comment type="subcellular location">
    <subcellularLocation>
        <location evidence="5">Mitochondrion</location>
    </subcellularLocation>
</comment>
<dbReference type="HAMAP" id="MF_00050">
    <property type="entry name" value="EF_Ts"/>
    <property type="match status" value="2"/>
</dbReference>
<name>A0ABP0UD40_9BRYO</name>
<feature type="compositionally biased region" description="Basic and acidic residues" evidence="7">
    <location>
        <begin position="275"/>
        <end position="289"/>
    </location>
</feature>
<dbReference type="EMBL" id="OZ019895">
    <property type="protein sequence ID" value="CAK9219011.1"/>
    <property type="molecule type" value="Genomic_DNA"/>
</dbReference>
<dbReference type="Pfam" id="PF00889">
    <property type="entry name" value="EF_TS"/>
    <property type="match status" value="2"/>
</dbReference>
<dbReference type="SMART" id="SM00165">
    <property type="entry name" value="UBA"/>
    <property type="match status" value="2"/>
</dbReference>
<dbReference type="Gene3D" id="1.10.8.10">
    <property type="entry name" value="DNA helicase RuvA subunit, C-terminal domain"/>
    <property type="match status" value="2"/>
</dbReference>
<evidence type="ECO:0000256" key="5">
    <source>
        <dbReference type="HAMAP-Rule" id="MF_03135"/>
    </source>
</evidence>
<evidence type="ECO:0000259" key="8">
    <source>
        <dbReference type="PROSITE" id="PS50126"/>
    </source>
</evidence>
<dbReference type="Pfam" id="PF00575">
    <property type="entry name" value="S1"/>
    <property type="match status" value="2"/>
</dbReference>